<gene>
    <name evidence="6" type="primary">gpmA</name>
    <name evidence="11" type="ORF">SERN_0664</name>
</gene>
<dbReference type="NCBIfam" id="NF010718">
    <property type="entry name" value="PRK14120.1"/>
    <property type="match status" value="1"/>
</dbReference>
<dbReference type="AlphaFoldDB" id="A0A4Z1E6Z8"/>
<evidence type="ECO:0000256" key="3">
    <source>
        <dbReference type="ARBA" id="ARBA00022432"/>
    </source>
</evidence>
<evidence type="ECO:0000256" key="8">
    <source>
        <dbReference type="PIRSR" id="PIRSR613078-2"/>
    </source>
</evidence>
<keyword evidence="3 6" id="KW-0312">Gluconeogenesis</keyword>
<feature type="binding site" evidence="6 8">
    <location>
        <begin position="48"/>
        <end position="49"/>
    </location>
    <ligand>
        <name>substrate</name>
    </ligand>
</feature>
<accession>A0A4Z1E6Z8</accession>
<comment type="catalytic activity">
    <reaction evidence="1 6 10">
        <text>(2R)-2-phosphoglycerate = (2R)-3-phosphoglycerate</text>
        <dbReference type="Rhea" id="RHEA:15901"/>
        <dbReference type="ChEBI" id="CHEBI:58272"/>
        <dbReference type="ChEBI" id="CHEBI:58289"/>
        <dbReference type="EC" id="5.4.2.11"/>
    </reaction>
</comment>
<dbReference type="UniPathway" id="UPA00109">
    <property type="reaction ID" value="UER00186"/>
</dbReference>
<dbReference type="NCBIfam" id="TIGR01258">
    <property type="entry name" value="pgm_1"/>
    <property type="match status" value="1"/>
</dbReference>
<evidence type="ECO:0000256" key="4">
    <source>
        <dbReference type="ARBA" id="ARBA00023152"/>
    </source>
</evidence>
<comment type="function">
    <text evidence="6 10">Catalyzes the interconversion of 2-phosphoglycerate and 3-phosphoglycerate.</text>
</comment>
<evidence type="ECO:0000256" key="6">
    <source>
        <dbReference type="HAMAP-Rule" id="MF_01039"/>
    </source>
</evidence>
<dbReference type="FunFam" id="3.40.50.1240:FF:000003">
    <property type="entry name" value="2,3-bisphosphoglycerate-dependent phosphoglycerate mutase"/>
    <property type="match status" value="1"/>
</dbReference>
<dbReference type="GO" id="GO:0006096">
    <property type="term" value="P:glycolytic process"/>
    <property type="evidence" value="ECO:0007669"/>
    <property type="project" value="UniProtKB-UniRule"/>
</dbReference>
<feature type="binding site" evidence="6 8">
    <location>
        <begin position="114"/>
        <end position="117"/>
    </location>
    <ligand>
        <name>substrate</name>
    </ligand>
</feature>
<dbReference type="CDD" id="cd07067">
    <property type="entry name" value="HP_PGM_like"/>
    <property type="match status" value="1"/>
</dbReference>
<feature type="binding site" evidence="6 8">
    <location>
        <begin position="35"/>
        <end position="42"/>
    </location>
    <ligand>
        <name>substrate</name>
    </ligand>
</feature>
<proteinExistence type="inferred from homology"/>
<dbReference type="EMBL" id="RHPJ01000001">
    <property type="protein sequence ID" value="TGO06472.1"/>
    <property type="molecule type" value="Genomic_DNA"/>
</dbReference>
<feature type="active site" description="Tele-phosphohistidine intermediate" evidence="6 7">
    <location>
        <position position="36"/>
    </location>
</feature>
<evidence type="ECO:0000256" key="5">
    <source>
        <dbReference type="ARBA" id="ARBA00023235"/>
    </source>
</evidence>
<comment type="caution">
    <text evidence="11">The sequence shown here is derived from an EMBL/GenBank/DDBJ whole genome shotgun (WGS) entry which is preliminary data.</text>
</comment>
<keyword evidence="4 6" id="KW-0324">Glycolysis</keyword>
<evidence type="ECO:0000256" key="2">
    <source>
        <dbReference type="ARBA" id="ARBA00006717"/>
    </source>
</evidence>
<dbReference type="SUPFAM" id="SSF53254">
    <property type="entry name" value="Phosphoglycerate mutase-like"/>
    <property type="match status" value="1"/>
</dbReference>
<keyword evidence="5 6" id="KW-0413">Isomerase</keyword>
<evidence type="ECO:0000313" key="12">
    <source>
        <dbReference type="Proteomes" id="UP000297318"/>
    </source>
</evidence>
<dbReference type="NCBIfam" id="NF010713">
    <property type="entry name" value="PRK14115.1"/>
    <property type="match status" value="1"/>
</dbReference>
<feature type="binding site" evidence="6 8">
    <location>
        <position position="125"/>
    </location>
    <ligand>
        <name>substrate</name>
    </ligand>
</feature>
<sequence length="271" mass="29841">MRAFVVREHRARASRARSAVVRHDGGMTYTLVLLRHGESEWNAKNLFTGWVDVALSEKGVEEAKRGGRLLAEAGILPDVVHTSLLRRAITTANLALDSADRHWIETKRSWRLNERHYGALQGKDKKQTLEEYGEEQFMLWRRSYDVPPPDIELGSEYSQDSEARYAGEPIPRAEALAQVLVRALPYWESAVVPDLKDGKTVMVAAHGNSLRAIIKHLDGIDDATIAGLNVPTGIPLVYELDDNLVPVKAGGTYLDADAAAAAIAAVANQGR</sequence>
<dbReference type="EC" id="5.4.2.11" evidence="6 10"/>
<dbReference type="Gene3D" id="3.40.50.1240">
    <property type="entry name" value="Phosphoglycerate mutase-like"/>
    <property type="match status" value="1"/>
</dbReference>
<dbReference type="Pfam" id="PF00300">
    <property type="entry name" value="His_Phos_1"/>
    <property type="match status" value="1"/>
</dbReference>
<dbReference type="PANTHER" id="PTHR11931">
    <property type="entry name" value="PHOSPHOGLYCERATE MUTASE"/>
    <property type="match status" value="1"/>
</dbReference>
<dbReference type="Proteomes" id="UP000297318">
    <property type="component" value="Unassembled WGS sequence"/>
</dbReference>
<evidence type="ECO:0000256" key="7">
    <source>
        <dbReference type="PIRSR" id="PIRSR613078-1"/>
    </source>
</evidence>
<dbReference type="PROSITE" id="PS00175">
    <property type="entry name" value="PG_MUTASE"/>
    <property type="match status" value="1"/>
</dbReference>
<feature type="binding site" evidence="6 8">
    <location>
        <begin position="207"/>
        <end position="208"/>
    </location>
    <ligand>
        <name>substrate</name>
    </ligand>
</feature>
<evidence type="ECO:0000313" key="11">
    <source>
        <dbReference type="EMBL" id="TGO06472.1"/>
    </source>
</evidence>
<dbReference type="InterPro" id="IPR013078">
    <property type="entry name" value="His_Pase_superF_clade-1"/>
</dbReference>
<dbReference type="GO" id="GO:0004619">
    <property type="term" value="F:phosphoglycerate mutase activity"/>
    <property type="evidence" value="ECO:0007669"/>
    <property type="project" value="UniProtKB-UniRule"/>
</dbReference>
<comment type="pathway">
    <text evidence="6 10">Carbohydrate degradation; glycolysis; pyruvate from D-glyceraldehyde 3-phosphate: step 3/5.</text>
</comment>
<feature type="site" description="Transition state stabilizer" evidence="6 9">
    <location>
        <position position="206"/>
    </location>
</feature>
<comment type="similarity">
    <text evidence="2 6">Belongs to the phosphoglycerate mutase family. BPG-dependent PGAM subfamily.</text>
</comment>
<evidence type="ECO:0000256" key="10">
    <source>
        <dbReference type="RuleBase" id="RU004512"/>
    </source>
</evidence>
<dbReference type="InterPro" id="IPR029033">
    <property type="entry name" value="His_PPase_superfam"/>
</dbReference>
<dbReference type="HAMAP" id="MF_01039">
    <property type="entry name" value="PGAM_GpmA"/>
    <property type="match status" value="1"/>
</dbReference>
<feature type="binding site" evidence="6 8">
    <location>
        <position position="87"/>
    </location>
    <ligand>
        <name>substrate</name>
    </ligand>
</feature>
<reference evidence="11 12" key="1">
    <citation type="submission" date="2018-11" db="EMBL/GenBank/DDBJ databases">
        <title>Complete genome sequencing of the Actinobacteria Serinibacter sp. K3-2.</title>
        <authorList>
            <person name="Rakitin A.L."/>
            <person name="Beletsky A.V."/>
            <person name="Mardanov A.V."/>
            <person name="Ravin N.V."/>
            <person name="Gromova A.S."/>
            <person name="Filippova S.N."/>
            <person name="Gal'Chenko V.F."/>
        </authorList>
    </citation>
    <scope>NUCLEOTIDE SEQUENCE [LARGE SCALE GENOMIC DNA]</scope>
    <source>
        <strain evidence="11 12">K3-2</strain>
    </source>
</reference>
<protein>
    <recommendedName>
        <fullName evidence="6 10">2,3-bisphosphoglycerate-dependent phosphoglycerate mutase</fullName>
        <shortName evidence="6">BPG-dependent PGAM</shortName>
        <shortName evidence="6">PGAM</shortName>
        <shortName evidence="6">Phosphoglyceromutase</shortName>
        <shortName evidence="6">dPGM</shortName>
        <ecNumber evidence="6 10">5.4.2.11</ecNumber>
    </recommendedName>
</protein>
<feature type="binding site" evidence="6 8">
    <location>
        <begin position="141"/>
        <end position="142"/>
    </location>
    <ligand>
        <name>substrate</name>
    </ligand>
</feature>
<organism evidence="11 12">
    <name type="scientific">Serinibacter arcticus</name>
    <dbReference type="NCBI Taxonomy" id="1655435"/>
    <lineage>
        <taxon>Bacteria</taxon>
        <taxon>Bacillati</taxon>
        <taxon>Actinomycetota</taxon>
        <taxon>Actinomycetes</taxon>
        <taxon>Micrococcales</taxon>
        <taxon>Beutenbergiaceae</taxon>
        <taxon>Serinibacter</taxon>
    </lineage>
</organism>
<dbReference type="InterPro" id="IPR001345">
    <property type="entry name" value="PG/BPGM_mutase_AS"/>
</dbReference>
<evidence type="ECO:0000256" key="1">
    <source>
        <dbReference type="ARBA" id="ARBA00000380"/>
    </source>
</evidence>
<dbReference type="InterPro" id="IPR005952">
    <property type="entry name" value="Phosphogly_mut1"/>
</dbReference>
<keyword evidence="12" id="KW-1185">Reference proteome</keyword>
<dbReference type="SMART" id="SM00855">
    <property type="entry name" value="PGAM"/>
    <property type="match status" value="1"/>
</dbReference>
<evidence type="ECO:0000256" key="9">
    <source>
        <dbReference type="PIRSR" id="PIRSR613078-3"/>
    </source>
</evidence>
<feature type="active site" description="Proton donor/acceptor" evidence="6 7">
    <location>
        <position position="114"/>
    </location>
</feature>
<name>A0A4Z1E6Z8_9MICO</name>
<dbReference type="GO" id="GO:0006094">
    <property type="term" value="P:gluconeogenesis"/>
    <property type="evidence" value="ECO:0007669"/>
    <property type="project" value="UniProtKB-UniRule"/>
</dbReference>